<name>A0ABR0FCB1_9PEZI</name>
<accession>A0ABR0FCB1</accession>
<gene>
    <name evidence="3" type="ORF">QC761_608005</name>
</gene>
<keyword evidence="4" id="KW-1185">Reference proteome</keyword>
<evidence type="ECO:0000256" key="1">
    <source>
        <dbReference type="SAM" id="MobiDB-lite"/>
    </source>
</evidence>
<feature type="compositionally biased region" description="Polar residues" evidence="1">
    <location>
        <begin position="32"/>
        <end position="62"/>
    </location>
</feature>
<protein>
    <recommendedName>
        <fullName evidence="2">DUF7587 domain-containing protein</fullName>
    </recommendedName>
</protein>
<comment type="caution">
    <text evidence="3">The sequence shown here is derived from an EMBL/GenBank/DDBJ whole genome shotgun (WGS) entry which is preliminary data.</text>
</comment>
<organism evidence="3 4">
    <name type="scientific">Podospora bellae-mahoneyi</name>
    <dbReference type="NCBI Taxonomy" id="2093777"/>
    <lineage>
        <taxon>Eukaryota</taxon>
        <taxon>Fungi</taxon>
        <taxon>Dikarya</taxon>
        <taxon>Ascomycota</taxon>
        <taxon>Pezizomycotina</taxon>
        <taxon>Sordariomycetes</taxon>
        <taxon>Sordariomycetidae</taxon>
        <taxon>Sordariales</taxon>
        <taxon>Podosporaceae</taxon>
        <taxon>Podospora</taxon>
    </lineage>
</organism>
<dbReference type="EMBL" id="JAFFGZ010000008">
    <property type="protein sequence ID" value="KAK4640922.1"/>
    <property type="molecule type" value="Genomic_DNA"/>
</dbReference>
<dbReference type="Pfam" id="PF24494">
    <property type="entry name" value="DUF7587"/>
    <property type="match status" value="1"/>
</dbReference>
<evidence type="ECO:0000259" key="2">
    <source>
        <dbReference type="Pfam" id="PF24494"/>
    </source>
</evidence>
<dbReference type="InterPro" id="IPR056009">
    <property type="entry name" value="DUF7587"/>
</dbReference>
<reference evidence="3 4" key="1">
    <citation type="journal article" date="2023" name="bioRxiv">
        <title>High-quality genome assemblies of four members of thePodospora anserinaspecies complex.</title>
        <authorList>
            <person name="Ament-Velasquez S.L."/>
            <person name="Vogan A.A."/>
            <person name="Wallerman O."/>
            <person name="Hartmann F."/>
            <person name="Gautier V."/>
            <person name="Silar P."/>
            <person name="Giraud T."/>
            <person name="Johannesson H."/>
        </authorList>
    </citation>
    <scope>NUCLEOTIDE SEQUENCE [LARGE SCALE GENOMIC DNA]</scope>
    <source>
        <strain evidence="3 4">CBS 112042</strain>
    </source>
</reference>
<feature type="compositionally biased region" description="Low complexity" evidence="1">
    <location>
        <begin position="19"/>
        <end position="29"/>
    </location>
</feature>
<feature type="domain" description="DUF7587" evidence="2">
    <location>
        <begin position="89"/>
        <end position="239"/>
    </location>
</feature>
<dbReference type="RefSeq" id="XP_062729898.1">
    <property type="nucleotide sequence ID" value="XM_062881228.1"/>
</dbReference>
<evidence type="ECO:0000313" key="3">
    <source>
        <dbReference type="EMBL" id="KAK4640922.1"/>
    </source>
</evidence>
<proteinExistence type="predicted"/>
<sequence>MRSIGRIVTLMSDSDSDSESGSGPSVEESLPLHSTTNTSDRVQASVLQSDSEPISETQSIPSLQKRLPFYPPRAPIPNDSLQYSRSNDIPRYLFRVYTPKSCGETTTSHVRPLSTTAPGHPEPQCLDIFASFHPDIAHRYPDRITHPSVAAKLLRRHFNFDCWPNASSDCPFVSWSSSLLFVLHYALCRSAYFDHRRDSNGKVAPGVRTNWKDVKVLLLDTTKLPRRTFISEVELLKFFASYGPDKRQPEEEQRTLKELLNLRLDCHTKGFYFGEYLSQGDLNIAGACVQTDLESLKDRGLFRLVPVLGEQWRWGKNVVKGGGILSLRNKLHSSDNPASTEEVLQAIHLGELFHSRHLDLTVPAAAMFLALKQRIRQDPVILGVFKEKCRADIIDVYQLAETNIPTELMLPEVTQFRILIQDIQEHFDYLEYADGMFSDDDTEHDEPTDLVVDAMAHLNLPSDTDSSS</sequence>
<feature type="region of interest" description="Disordered" evidence="1">
    <location>
        <begin position="1"/>
        <end position="71"/>
    </location>
</feature>
<evidence type="ECO:0000313" key="4">
    <source>
        <dbReference type="Proteomes" id="UP001322138"/>
    </source>
</evidence>
<dbReference type="GeneID" id="87900710"/>
<dbReference type="Proteomes" id="UP001322138">
    <property type="component" value="Unassembled WGS sequence"/>
</dbReference>